<feature type="compositionally biased region" description="Polar residues" evidence="6">
    <location>
        <begin position="212"/>
        <end position="232"/>
    </location>
</feature>
<feature type="domain" description="PBZ-type" evidence="7">
    <location>
        <begin position="405"/>
        <end position="430"/>
    </location>
</feature>
<keyword evidence="5" id="KW-0539">Nucleus</keyword>
<organism evidence="9 10">
    <name type="scientific">Onychostoma macrolepis</name>
    <dbReference type="NCBI Taxonomy" id="369639"/>
    <lineage>
        <taxon>Eukaryota</taxon>
        <taxon>Metazoa</taxon>
        <taxon>Chordata</taxon>
        <taxon>Craniata</taxon>
        <taxon>Vertebrata</taxon>
        <taxon>Euteleostomi</taxon>
        <taxon>Actinopterygii</taxon>
        <taxon>Neopterygii</taxon>
        <taxon>Teleostei</taxon>
        <taxon>Ostariophysi</taxon>
        <taxon>Cypriniformes</taxon>
        <taxon>Cyprinidae</taxon>
        <taxon>Acrossocheilinae</taxon>
        <taxon>Onychostoma</taxon>
    </lineage>
</organism>
<dbReference type="AlphaFoldDB" id="A0A7J6DHV5"/>
<proteinExistence type="predicted"/>
<dbReference type="GO" id="GO:0008408">
    <property type="term" value="F:3'-5' exonuclease activity"/>
    <property type="evidence" value="ECO:0007669"/>
    <property type="project" value="InterPro"/>
</dbReference>
<feature type="domain" description="PNK FHA" evidence="8">
    <location>
        <begin position="67"/>
        <end position="119"/>
    </location>
</feature>
<dbReference type="GO" id="GO:0005634">
    <property type="term" value="C:nucleus"/>
    <property type="evidence" value="ECO:0007669"/>
    <property type="project" value="UniProtKB-SubCell"/>
</dbReference>
<dbReference type="FunFam" id="2.60.200.20:FF:000061">
    <property type="entry name" value="Zgc:165656 protein"/>
    <property type="match status" value="1"/>
</dbReference>
<evidence type="ECO:0000259" key="7">
    <source>
        <dbReference type="Pfam" id="PF10283"/>
    </source>
</evidence>
<name>A0A7J6DHV5_9TELE</name>
<sequence length="536" mass="59607">MLVVEFTGSQRNKHYYSFLTTHLSQHIQLLQRFSCTQSSEKLTVTNSSSQPDYIMPGFELEQVDGGSPIELPYGETVLGRGPFLGVNDKRVSRNHGILENLNGQLRLKPIHLNPCFFQTNIVAAPQPLEKDQWHCLKEGDIFSLMPGKYIYRVHVKEDDQTLRNSQAFEEETEVEKCSSGPAALSLDSATLEADSCMPTTPSATLTEDKGTSDPSHTLSSLNEGSTKSQQDESVVPQKKRILPAWMMTLAKGSFGAGESSAVKATPTKSKRVATPKRAAGPKRARAALVSSEEEEVEEEMPKRKTKRLKSDSEYESAPQDDATAPKSSRDGSVPDGANNNGLMERDDVERRGAGRGAEVRPGAQAEDSKTQAEDPSDFQVSQGGPQRSTVTESKTSTSKVKKQRRTQCPYGSSCYRKNPAHFQECSHPGDSDYEEEEAEDADDDRPECPYGTHCYRKNLLHKKDYKHTKSPPKTAAADEGEDEDQDHYENSFINDESEEEEEVDEDSDYVPESDNSGKEDVKHLQKEAKAFLRRKK</sequence>
<reference evidence="9 10" key="1">
    <citation type="submission" date="2020-04" db="EMBL/GenBank/DDBJ databases">
        <title>Chromosome-level genome assembly of a cyprinid fish Onychostoma macrolepis by integration of Nanopore Sequencing, Bionano and Hi-C technology.</title>
        <authorList>
            <person name="Wang D."/>
        </authorList>
    </citation>
    <scope>NUCLEOTIDE SEQUENCE [LARGE SCALE GENOMIC DNA]</scope>
    <source>
        <strain evidence="9">SWU-2019</strain>
        <tissue evidence="9">Muscle</tissue>
    </source>
</reference>
<dbReference type="InterPro" id="IPR041388">
    <property type="entry name" value="FHA_2"/>
</dbReference>
<feature type="compositionally biased region" description="Basic and acidic residues" evidence="6">
    <location>
        <begin position="343"/>
        <end position="352"/>
    </location>
</feature>
<dbReference type="GO" id="GO:0003906">
    <property type="term" value="F:DNA-(apurinic or apyrimidinic site) endonuclease activity"/>
    <property type="evidence" value="ECO:0007669"/>
    <property type="project" value="InterPro"/>
</dbReference>
<keyword evidence="10" id="KW-1185">Reference proteome</keyword>
<dbReference type="InterPro" id="IPR019406">
    <property type="entry name" value="APLF_PBZ"/>
</dbReference>
<evidence type="ECO:0000259" key="8">
    <source>
        <dbReference type="Pfam" id="PF17913"/>
    </source>
</evidence>
<feature type="compositionally biased region" description="Acidic residues" evidence="6">
    <location>
        <begin position="495"/>
        <end position="511"/>
    </location>
</feature>
<evidence type="ECO:0000256" key="5">
    <source>
        <dbReference type="ARBA" id="ARBA00023242"/>
    </source>
</evidence>
<dbReference type="SUPFAM" id="SSF49879">
    <property type="entry name" value="SMAD/FHA domain"/>
    <property type="match status" value="1"/>
</dbReference>
<dbReference type="EMBL" id="JAAMOB010000001">
    <property type="protein sequence ID" value="KAF4118364.1"/>
    <property type="molecule type" value="Genomic_DNA"/>
</dbReference>
<evidence type="ECO:0000256" key="4">
    <source>
        <dbReference type="ARBA" id="ARBA00023204"/>
    </source>
</evidence>
<feature type="compositionally biased region" description="Basic residues" evidence="6">
    <location>
        <begin position="454"/>
        <end position="470"/>
    </location>
</feature>
<evidence type="ECO:0000313" key="9">
    <source>
        <dbReference type="EMBL" id="KAF4118364.1"/>
    </source>
</evidence>
<dbReference type="Gene3D" id="2.60.200.20">
    <property type="match status" value="1"/>
</dbReference>
<dbReference type="CDD" id="cd22717">
    <property type="entry name" value="FHA_APLF"/>
    <property type="match status" value="1"/>
</dbReference>
<dbReference type="InterPro" id="IPR008984">
    <property type="entry name" value="SMAD_FHA_dom_sf"/>
</dbReference>
<accession>A0A7J6DHV5</accession>
<evidence type="ECO:0000256" key="3">
    <source>
        <dbReference type="ARBA" id="ARBA00022801"/>
    </source>
</evidence>
<keyword evidence="4" id="KW-0234">DNA repair</keyword>
<dbReference type="InterPro" id="IPR039253">
    <property type="entry name" value="APLF"/>
</dbReference>
<dbReference type="Proteomes" id="UP000579812">
    <property type="component" value="Unassembled WGS sequence"/>
</dbReference>
<evidence type="ECO:0000313" key="10">
    <source>
        <dbReference type="Proteomes" id="UP000579812"/>
    </source>
</evidence>
<keyword evidence="2" id="KW-0227">DNA damage</keyword>
<comment type="subcellular location">
    <subcellularLocation>
        <location evidence="1">Nucleus</location>
    </subcellularLocation>
</comment>
<evidence type="ECO:0000256" key="2">
    <source>
        <dbReference type="ARBA" id="ARBA00022763"/>
    </source>
</evidence>
<feature type="region of interest" description="Disordered" evidence="6">
    <location>
        <begin position="194"/>
        <end position="237"/>
    </location>
</feature>
<dbReference type="GO" id="GO:0006302">
    <property type="term" value="P:double-strand break repair"/>
    <property type="evidence" value="ECO:0007669"/>
    <property type="project" value="InterPro"/>
</dbReference>
<dbReference type="Pfam" id="PF17913">
    <property type="entry name" value="FHA_2"/>
    <property type="match status" value="1"/>
</dbReference>
<feature type="compositionally biased region" description="Basic and acidic residues" evidence="6">
    <location>
        <begin position="515"/>
        <end position="530"/>
    </location>
</feature>
<protein>
    <recommendedName>
        <fullName evidence="11">Aprataxin and PNK-like factor</fullName>
    </recommendedName>
</protein>
<feature type="domain" description="PBZ-type" evidence="7">
    <location>
        <begin position="445"/>
        <end position="469"/>
    </location>
</feature>
<evidence type="ECO:0000256" key="6">
    <source>
        <dbReference type="SAM" id="MobiDB-lite"/>
    </source>
</evidence>
<dbReference type="Pfam" id="PF10283">
    <property type="entry name" value="zf-CCHH"/>
    <property type="match status" value="2"/>
</dbReference>
<comment type="caution">
    <text evidence="9">The sequence shown here is derived from an EMBL/GenBank/DDBJ whole genome shotgun (WGS) entry which is preliminary data.</text>
</comment>
<dbReference type="PANTHER" id="PTHR21315">
    <property type="entry name" value="APRATAXIN AND PNK-LIKE FACTOR-RELATED"/>
    <property type="match status" value="1"/>
</dbReference>
<feature type="compositionally biased region" description="Low complexity" evidence="6">
    <location>
        <begin position="388"/>
        <end position="398"/>
    </location>
</feature>
<keyword evidence="3" id="KW-0378">Hydrolase</keyword>
<evidence type="ECO:0008006" key="11">
    <source>
        <dbReference type="Google" id="ProtNLM"/>
    </source>
</evidence>
<feature type="region of interest" description="Disordered" evidence="6">
    <location>
        <begin position="254"/>
        <end position="536"/>
    </location>
</feature>
<evidence type="ECO:0000256" key="1">
    <source>
        <dbReference type="ARBA" id="ARBA00004123"/>
    </source>
</evidence>
<gene>
    <name evidence="9" type="ORF">G5714_000415</name>
</gene>
<dbReference type="PANTHER" id="PTHR21315:SF2">
    <property type="entry name" value="APRATAXIN AND PNK-LIKE FACTOR"/>
    <property type="match status" value="1"/>
</dbReference>
<dbReference type="GO" id="GO:0035861">
    <property type="term" value="C:site of double-strand break"/>
    <property type="evidence" value="ECO:0007669"/>
    <property type="project" value="TreeGrafter"/>
</dbReference>
<feature type="compositionally biased region" description="Polar residues" evidence="6">
    <location>
        <begin position="378"/>
        <end position="387"/>
    </location>
</feature>
<feature type="compositionally biased region" description="Basic residues" evidence="6">
    <location>
        <begin position="268"/>
        <end position="285"/>
    </location>
</feature>
<feature type="compositionally biased region" description="Acidic residues" evidence="6">
    <location>
        <begin position="431"/>
        <end position="445"/>
    </location>
</feature>